<sequence>MGTGGKKKLTMRQNSDKKGKKEKKPRDMVKAAEYAAISKSRTRMKNSAEYQKASEGRKAELLAADKQRVLRLRGQGTGVRGAWGGGGGGAVAVGVGGGGGGVAVPSGGFGHFAAGFGPNHHQDEEDEEEEEGEEDEEEEEDDDLLRQLGELVARFPEVDPLIILHQVCQWLGINPPALPPQ</sequence>
<dbReference type="EMBL" id="KZ613465">
    <property type="protein sequence ID" value="PMD27959.1"/>
    <property type="molecule type" value="Genomic_DNA"/>
</dbReference>
<evidence type="ECO:0000256" key="1">
    <source>
        <dbReference type="SAM" id="MobiDB-lite"/>
    </source>
</evidence>
<feature type="region of interest" description="Disordered" evidence="1">
    <location>
        <begin position="109"/>
        <end position="144"/>
    </location>
</feature>
<dbReference type="AlphaFoldDB" id="A0A2J6QNX2"/>
<feature type="compositionally biased region" description="Basic residues" evidence="1">
    <location>
        <begin position="1"/>
        <end position="10"/>
    </location>
</feature>
<proteinExistence type="predicted"/>
<name>A0A2J6QNX2_9HELO</name>
<feature type="region of interest" description="Disordered" evidence="1">
    <location>
        <begin position="1"/>
        <end position="28"/>
    </location>
</feature>
<feature type="compositionally biased region" description="Acidic residues" evidence="1">
    <location>
        <begin position="124"/>
        <end position="143"/>
    </location>
</feature>
<keyword evidence="3" id="KW-1185">Reference proteome</keyword>
<dbReference type="Proteomes" id="UP000235672">
    <property type="component" value="Unassembled WGS sequence"/>
</dbReference>
<evidence type="ECO:0000313" key="2">
    <source>
        <dbReference type="EMBL" id="PMD27959.1"/>
    </source>
</evidence>
<protein>
    <submittedName>
        <fullName evidence="2">Uncharacterized protein</fullName>
    </submittedName>
</protein>
<evidence type="ECO:0000313" key="3">
    <source>
        <dbReference type="Proteomes" id="UP000235672"/>
    </source>
</evidence>
<accession>A0A2J6QNX2</accession>
<feature type="compositionally biased region" description="Basic and acidic residues" evidence="1">
    <location>
        <begin position="14"/>
        <end position="28"/>
    </location>
</feature>
<organism evidence="2 3">
    <name type="scientific">Hyaloscypha hepaticicola</name>
    <dbReference type="NCBI Taxonomy" id="2082293"/>
    <lineage>
        <taxon>Eukaryota</taxon>
        <taxon>Fungi</taxon>
        <taxon>Dikarya</taxon>
        <taxon>Ascomycota</taxon>
        <taxon>Pezizomycotina</taxon>
        <taxon>Leotiomycetes</taxon>
        <taxon>Helotiales</taxon>
        <taxon>Hyaloscyphaceae</taxon>
        <taxon>Hyaloscypha</taxon>
    </lineage>
</organism>
<gene>
    <name evidence="2" type="ORF">NA56DRAFT_653751</name>
</gene>
<reference evidence="2 3" key="1">
    <citation type="submission" date="2016-05" db="EMBL/GenBank/DDBJ databases">
        <title>A degradative enzymes factory behind the ericoid mycorrhizal symbiosis.</title>
        <authorList>
            <consortium name="DOE Joint Genome Institute"/>
            <person name="Martino E."/>
            <person name="Morin E."/>
            <person name="Grelet G."/>
            <person name="Kuo A."/>
            <person name="Kohler A."/>
            <person name="Daghino S."/>
            <person name="Barry K."/>
            <person name="Choi C."/>
            <person name="Cichocki N."/>
            <person name="Clum A."/>
            <person name="Copeland A."/>
            <person name="Hainaut M."/>
            <person name="Haridas S."/>
            <person name="Labutti K."/>
            <person name="Lindquist E."/>
            <person name="Lipzen A."/>
            <person name="Khouja H.-R."/>
            <person name="Murat C."/>
            <person name="Ohm R."/>
            <person name="Olson A."/>
            <person name="Spatafora J."/>
            <person name="Veneault-Fourrey C."/>
            <person name="Henrissat B."/>
            <person name="Grigoriev I."/>
            <person name="Martin F."/>
            <person name="Perotto S."/>
        </authorList>
    </citation>
    <scope>NUCLEOTIDE SEQUENCE [LARGE SCALE GENOMIC DNA]</scope>
    <source>
        <strain evidence="2 3">UAMH 7357</strain>
    </source>
</reference>